<name>A0A9X9Q335_GULGU</name>
<accession>A0A9X9Q335</accession>
<proteinExistence type="predicted"/>
<comment type="caution">
    <text evidence="2">The sequence shown here is derived from an EMBL/GenBank/DDBJ whole genome shotgun (WGS) entry which is preliminary data.</text>
</comment>
<keyword evidence="3" id="KW-1185">Reference proteome</keyword>
<protein>
    <submittedName>
        <fullName evidence="2">Uncharacterized protein</fullName>
    </submittedName>
</protein>
<evidence type="ECO:0000256" key="1">
    <source>
        <dbReference type="SAM" id="MobiDB-lite"/>
    </source>
</evidence>
<dbReference type="AlphaFoldDB" id="A0A9X9Q335"/>
<dbReference type="EMBL" id="CYRY02027225">
    <property type="protein sequence ID" value="VCW99014.1"/>
    <property type="molecule type" value="Genomic_DNA"/>
</dbReference>
<reference evidence="2 3" key="1">
    <citation type="submission" date="2018-10" db="EMBL/GenBank/DDBJ databases">
        <authorList>
            <person name="Ekblom R."/>
            <person name="Jareborg N."/>
        </authorList>
    </citation>
    <scope>NUCLEOTIDE SEQUENCE [LARGE SCALE GENOMIC DNA]</scope>
    <source>
        <tissue evidence="2">Muscle</tissue>
    </source>
</reference>
<feature type="region of interest" description="Disordered" evidence="1">
    <location>
        <begin position="19"/>
        <end position="66"/>
    </location>
</feature>
<organism evidence="2 3">
    <name type="scientific">Gulo gulo</name>
    <name type="common">Wolverine</name>
    <name type="synonym">Gluton</name>
    <dbReference type="NCBI Taxonomy" id="48420"/>
    <lineage>
        <taxon>Eukaryota</taxon>
        <taxon>Metazoa</taxon>
        <taxon>Chordata</taxon>
        <taxon>Craniata</taxon>
        <taxon>Vertebrata</taxon>
        <taxon>Euteleostomi</taxon>
        <taxon>Mammalia</taxon>
        <taxon>Eutheria</taxon>
        <taxon>Laurasiatheria</taxon>
        <taxon>Carnivora</taxon>
        <taxon>Caniformia</taxon>
        <taxon>Musteloidea</taxon>
        <taxon>Mustelidae</taxon>
        <taxon>Guloninae</taxon>
        <taxon>Gulo</taxon>
    </lineage>
</organism>
<feature type="compositionally biased region" description="Low complexity" evidence="1">
    <location>
        <begin position="53"/>
        <end position="66"/>
    </location>
</feature>
<sequence length="66" mass="6926">MPRRVPLVCRSVRLPRRSCSSSKALNSELKLPAPKPWSGREKQPGPQGLGKAPPGSGTSSSPGPAH</sequence>
<evidence type="ECO:0000313" key="3">
    <source>
        <dbReference type="Proteomes" id="UP000269945"/>
    </source>
</evidence>
<evidence type="ECO:0000313" key="2">
    <source>
        <dbReference type="EMBL" id="VCW99014.1"/>
    </source>
</evidence>
<gene>
    <name evidence="2" type="ORF">BN2614_LOCUS8</name>
</gene>
<dbReference type="Proteomes" id="UP000269945">
    <property type="component" value="Unassembled WGS sequence"/>
</dbReference>